<name>A0A5S5DUW5_9FLAO</name>
<organism evidence="2 3">
    <name type="scientific">Tenacibaculum adriaticum</name>
    <dbReference type="NCBI Taxonomy" id="413713"/>
    <lineage>
        <taxon>Bacteria</taxon>
        <taxon>Pseudomonadati</taxon>
        <taxon>Bacteroidota</taxon>
        <taxon>Flavobacteriia</taxon>
        <taxon>Flavobacteriales</taxon>
        <taxon>Flavobacteriaceae</taxon>
        <taxon>Tenacibaculum</taxon>
    </lineage>
</organism>
<comment type="caution">
    <text evidence="2">The sequence shown here is derived from an EMBL/GenBank/DDBJ whole genome shotgun (WGS) entry which is preliminary data.</text>
</comment>
<dbReference type="EMBL" id="VNIA01000001">
    <property type="protein sequence ID" value="TYP99790.1"/>
    <property type="molecule type" value="Genomic_DNA"/>
</dbReference>
<evidence type="ECO:0000313" key="2">
    <source>
        <dbReference type="EMBL" id="TYP99790.1"/>
    </source>
</evidence>
<sequence length="159" mass="18129">MKKMKLLGLILLALGLTKCASLQFEQTPPFIITKATYTNWVGGVKGVSGTNVNISYTSEKEITFDSIYFRGKKTKVSFKELNGQKSVMGQFNTSKVRSKENLQMHRDASMEYGNIVTIRKEYFPFELKDTEAVLSYIEGEKTKYFKVENLQKGKPIYPN</sequence>
<keyword evidence="1" id="KW-0732">Signal</keyword>
<reference evidence="2 3" key="1">
    <citation type="submission" date="2019-07" db="EMBL/GenBank/DDBJ databases">
        <title>Genomic Encyclopedia of Type Strains, Phase IV (KMG-IV): sequencing the most valuable type-strain genomes for metagenomic binning, comparative biology and taxonomic classification.</title>
        <authorList>
            <person name="Goeker M."/>
        </authorList>
    </citation>
    <scope>NUCLEOTIDE SEQUENCE [LARGE SCALE GENOMIC DNA]</scope>
    <source>
        <strain evidence="2 3">DSM 18961</strain>
    </source>
</reference>
<evidence type="ECO:0000313" key="3">
    <source>
        <dbReference type="Proteomes" id="UP000323136"/>
    </source>
</evidence>
<dbReference type="AlphaFoldDB" id="A0A5S5DUW5"/>
<proteinExistence type="predicted"/>
<evidence type="ECO:0000256" key="1">
    <source>
        <dbReference type="SAM" id="SignalP"/>
    </source>
</evidence>
<protein>
    <recommendedName>
        <fullName evidence="4">Lipoprotein</fullName>
    </recommendedName>
</protein>
<gene>
    <name evidence="2" type="ORF">C7447_101395</name>
</gene>
<accession>A0A5S5DUW5</accession>
<dbReference type="RefSeq" id="WP_148868496.1">
    <property type="nucleotide sequence ID" value="NZ_VNIA01000001.1"/>
</dbReference>
<dbReference type="OrthoDB" id="1364277at2"/>
<evidence type="ECO:0008006" key="4">
    <source>
        <dbReference type="Google" id="ProtNLM"/>
    </source>
</evidence>
<feature type="signal peptide" evidence="1">
    <location>
        <begin position="1"/>
        <end position="20"/>
    </location>
</feature>
<dbReference type="Proteomes" id="UP000323136">
    <property type="component" value="Unassembled WGS sequence"/>
</dbReference>
<keyword evidence="3" id="KW-1185">Reference proteome</keyword>
<feature type="chain" id="PRO_5024423477" description="Lipoprotein" evidence="1">
    <location>
        <begin position="21"/>
        <end position="159"/>
    </location>
</feature>